<reference evidence="1" key="1">
    <citation type="journal article" date="2011" name="Plant Physiol.">
        <title>Comprehensive sequence analysis of 24,783 barley full-length cDNAs derived from 12 clone libraries.</title>
        <authorList>
            <person name="Matsumoto T."/>
            <person name="Tanaka T."/>
            <person name="Sakai H."/>
            <person name="Amano N."/>
            <person name="Kanamori H."/>
            <person name="Kurita K."/>
            <person name="Kikuta A."/>
            <person name="Kamiya K."/>
            <person name="Yamamoto M."/>
            <person name="Ikawa H."/>
            <person name="Fujii N."/>
            <person name="Hori K."/>
            <person name="Itoh T."/>
            <person name="Sato K."/>
        </authorList>
    </citation>
    <scope>NUCLEOTIDE SEQUENCE</scope>
    <source>
        <tissue evidence="1">Shoot and root</tissue>
    </source>
</reference>
<sequence length="106" mass="12072">MMHYCCHILAVTICWSNIRSQSHALLSGCHCCIYCFLCLCKYFKIPFLSLVSNIVFYFGMKSLASAKMIDTNLANKVSIEGKELSPVSSSLIQVYYVCDFFYDFSC</sequence>
<proteinExistence type="evidence at transcript level"/>
<dbReference type="EMBL" id="AK366408">
    <property type="protein sequence ID" value="BAJ97611.1"/>
    <property type="molecule type" value="mRNA"/>
</dbReference>
<accession>F2DR90</accession>
<organism evidence="1">
    <name type="scientific">Hordeum vulgare subsp. vulgare</name>
    <name type="common">Domesticated barley</name>
    <dbReference type="NCBI Taxonomy" id="112509"/>
    <lineage>
        <taxon>Eukaryota</taxon>
        <taxon>Viridiplantae</taxon>
        <taxon>Streptophyta</taxon>
        <taxon>Embryophyta</taxon>
        <taxon>Tracheophyta</taxon>
        <taxon>Spermatophyta</taxon>
        <taxon>Magnoliopsida</taxon>
        <taxon>Liliopsida</taxon>
        <taxon>Poales</taxon>
        <taxon>Poaceae</taxon>
        <taxon>BOP clade</taxon>
        <taxon>Pooideae</taxon>
        <taxon>Triticodae</taxon>
        <taxon>Triticeae</taxon>
        <taxon>Hordeinae</taxon>
        <taxon>Hordeum</taxon>
    </lineage>
</organism>
<protein>
    <submittedName>
        <fullName evidence="1">Predicted protein</fullName>
    </submittedName>
</protein>
<evidence type="ECO:0000313" key="1">
    <source>
        <dbReference type="EMBL" id="BAJ97611.1"/>
    </source>
</evidence>
<dbReference type="AlphaFoldDB" id="F2DR90"/>
<name>F2DR90_HORVV</name>